<dbReference type="EMBL" id="RJJG01000003">
    <property type="protein sequence ID" value="RNI09597.1"/>
    <property type="molecule type" value="Genomic_DNA"/>
</dbReference>
<dbReference type="Gene3D" id="3.40.50.620">
    <property type="entry name" value="HUPs"/>
    <property type="match status" value="1"/>
</dbReference>
<dbReference type="KEGG" id="mhaz:BHR79_07480"/>
<dbReference type="EMBL" id="FNMU01000003">
    <property type="protein sequence ID" value="SDW48745.1"/>
    <property type="molecule type" value="Genomic_DNA"/>
</dbReference>
<reference evidence="2 6" key="3">
    <citation type="submission" date="2018-10" db="EMBL/GenBank/DDBJ databases">
        <title>Cultivation of a novel Methanohalophilus strain from Kebrit Deep of the Red Sea and a genomic comparison of members of the genus Methanohalophilus.</title>
        <authorList>
            <person name="Guan Y."/>
            <person name="Ngugi D.K."/>
            <person name="Stingl U."/>
        </authorList>
    </citation>
    <scope>NUCLEOTIDE SEQUENCE [LARGE SCALE GENOMIC DNA]</scope>
    <source>
        <strain evidence="2 6">DSM 3094</strain>
    </source>
</reference>
<evidence type="ECO:0000313" key="6">
    <source>
        <dbReference type="Proteomes" id="UP000267921"/>
    </source>
</evidence>
<protein>
    <submittedName>
        <fullName evidence="1">Alpha hydrolase</fullName>
    </submittedName>
</protein>
<evidence type="ECO:0000313" key="4">
    <source>
        <dbReference type="Proteomes" id="UP000186879"/>
    </source>
</evidence>
<dbReference type="EMBL" id="CP017921">
    <property type="protein sequence ID" value="APH39334.1"/>
    <property type="molecule type" value="Genomic_DNA"/>
</dbReference>
<evidence type="ECO:0000313" key="3">
    <source>
        <dbReference type="EMBL" id="SDW48745.1"/>
    </source>
</evidence>
<name>A0A1L3Q377_9EURY</name>
<evidence type="ECO:0000313" key="2">
    <source>
        <dbReference type="EMBL" id="RNI09597.1"/>
    </source>
</evidence>
<dbReference type="InterPro" id="IPR014729">
    <property type="entry name" value="Rossmann-like_a/b/a_fold"/>
</dbReference>
<evidence type="ECO:0000313" key="5">
    <source>
        <dbReference type="Proteomes" id="UP000198669"/>
    </source>
</evidence>
<reference evidence="1 4" key="1">
    <citation type="submission" date="2016-10" db="EMBL/GenBank/DDBJ databases">
        <title>Methanohalophilus halophilus.</title>
        <authorList>
            <person name="L'haridon S."/>
        </authorList>
    </citation>
    <scope>NUCLEOTIDE SEQUENCE [LARGE SCALE GENOMIC DNA]</scope>
    <source>
        <strain evidence="1 4">Z-7982</strain>
    </source>
</reference>
<dbReference type="STRING" id="2177.BHR79_07480"/>
<dbReference type="GO" id="GO:0016787">
    <property type="term" value="F:hydrolase activity"/>
    <property type="evidence" value="ECO:0007669"/>
    <property type="project" value="UniProtKB-KW"/>
</dbReference>
<keyword evidence="1" id="KW-0378">Hydrolase</keyword>
<proteinExistence type="predicted"/>
<keyword evidence="4" id="KW-1185">Reference proteome</keyword>
<dbReference type="OrthoDB" id="108920at2157"/>
<dbReference type="Proteomes" id="UP000198669">
    <property type="component" value="Unassembled WGS sequence"/>
</dbReference>
<gene>
    <name evidence="1" type="ORF">BHR79_07480</name>
    <name evidence="2" type="ORF">EFE40_02745</name>
    <name evidence="3" type="ORF">SAMN04515625_1013</name>
</gene>
<reference evidence="3 5" key="2">
    <citation type="submission" date="2016-10" db="EMBL/GenBank/DDBJ databases">
        <authorList>
            <person name="de Groot N.N."/>
        </authorList>
    </citation>
    <scope>NUCLEOTIDE SEQUENCE [LARGE SCALE GENOMIC DNA]</scope>
    <source>
        <strain evidence="3 5">Z-7982</strain>
    </source>
</reference>
<accession>A0A1L3Q377</accession>
<sequence length="203" mass="22933">MKARVMFSGGKDSALSAILLDPYFDVELVTCTFSLIDVGNIARKVADELGFDHSVVELERSVLDEALEMAVEDNFPKNAINHIHSHALEKIAACGGVDMIVDGIRRDDRVPRMDLSRLRSIEDRYGVHCASPLQGFGRAAVDLMVCEHLEVEEGLSDRISKADYETELRYLIRQKYDDEKILSIFPKHVQSRVLRKIKEKTTN</sequence>
<dbReference type="GeneID" id="30583598"/>
<dbReference type="NCBIfam" id="NF011155">
    <property type="entry name" value="PRK14561.1"/>
    <property type="match status" value="1"/>
</dbReference>
<dbReference type="Pfam" id="PF24167">
    <property type="entry name" value="DUF7411"/>
    <property type="match status" value="1"/>
</dbReference>
<dbReference type="SUPFAM" id="SSF52402">
    <property type="entry name" value="Adenine nucleotide alpha hydrolases-like"/>
    <property type="match status" value="1"/>
</dbReference>
<evidence type="ECO:0000313" key="1">
    <source>
        <dbReference type="EMBL" id="APH39334.1"/>
    </source>
</evidence>
<dbReference type="AlphaFoldDB" id="A0A1L3Q377"/>
<dbReference type="Proteomes" id="UP000267921">
    <property type="component" value="Unassembled WGS sequence"/>
</dbReference>
<dbReference type="RefSeq" id="WP_072561764.1">
    <property type="nucleotide sequence ID" value="NZ_CP017921.1"/>
</dbReference>
<dbReference type="Proteomes" id="UP000186879">
    <property type="component" value="Chromosome"/>
</dbReference>
<dbReference type="InterPro" id="IPR055834">
    <property type="entry name" value="DUF7411"/>
</dbReference>
<organism evidence="1 4">
    <name type="scientific">Methanohalophilus halophilus</name>
    <dbReference type="NCBI Taxonomy" id="2177"/>
    <lineage>
        <taxon>Archaea</taxon>
        <taxon>Methanobacteriati</taxon>
        <taxon>Methanobacteriota</taxon>
        <taxon>Stenosarchaea group</taxon>
        <taxon>Methanomicrobia</taxon>
        <taxon>Methanosarcinales</taxon>
        <taxon>Methanosarcinaceae</taxon>
        <taxon>Methanohalophilus</taxon>
    </lineage>
</organism>